<sequence length="196" mass="22599">MRKIIAVLVLIGLGALLIFNPSIYNKNKEEAAEKLFDEIIEEKEILPLAKANTGMLTFNVEKLQKSPYEIIKFNTMLMKVMYSGNLTEEEVRLLAKVQRTYYTEDLLELNPEEEHMASIIEEVRRAAEGEDHIVDYRVMLPEYSPTDNTLAFVKVVFIPNSVGKSENIQQQYVLERSEGLWFIKGWVPVDDTIIIE</sequence>
<accession>A0A3P7NUQ2</accession>
<keyword evidence="2" id="KW-1185">Reference proteome</keyword>
<proteinExistence type="predicted"/>
<dbReference type="Proteomes" id="UP000279029">
    <property type="component" value="Chromosome"/>
</dbReference>
<name>A0A3P7NUQ2_9FIRM</name>
<evidence type="ECO:0000313" key="2">
    <source>
        <dbReference type="Proteomes" id="UP000279029"/>
    </source>
</evidence>
<dbReference type="EMBL" id="LR130778">
    <property type="protein sequence ID" value="VDN46874.1"/>
    <property type="molecule type" value="Genomic_DNA"/>
</dbReference>
<organism evidence="1 2">
    <name type="scientific">Petrocella atlantisensis</name>
    <dbReference type="NCBI Taxonomy" id="2173034"/>
    <lineage>
        <taxon>Bacteria</taxon>
        <taxon>Bacillati</taxon>
        <taxon>Bacillota</taxon>
        <taxon>Clostridia</taxon>
        <taxon>Lachnospirales</taxon>
        <taxon>Vallitaleaceae</taxon>
        <taxon>Petrocella</taxon>
    </lineage>
</organism>
<evidence type="ECO:0000313" key="1">
    <source>
        <dbReference type="EMBL" id="VDN46874.1"/>
    </source>
</evidence>
<dbReference type="OrthoDB" id="9795825at2"/>
<dbReference type="AlphaFoldDB" id="A0A3P7NUQ2"/>
<reference evidence="1 2" key="1">
    <citation type="submission" date="2018-09" db="EMBL/GenBank/DDBJ databases">
        <authorList>
            <person name="Postec A."/>
        </authorList>
    </citation>
    <scope>NUCLEOTIDE SEQUENCE [LARGE SCALE GENOMIC DNA]</scope>
    <source>
        <strain evidence="1">70B-A</strain>
    </source>
</reference>
<gene>
    <name evidence="1" type="ORF">PATL70BA_1001</name>
</gene>
<dbReference type="KEGG" id="cbar:PATL70BA_1001"/>
<dbReference type="RefSeq" id="WP_125136299.1">
    <property type="nucleotide sequence ID" value="NZ_LR130778.1"/>
</dbReference>
<protein>
    <submittedName>
        <fullName evidence="1">Uncharacterized protein</fullName>
    </submittedName>
</protein>